<dbReference type="InterPro" id="IPR032319">
    <property type="entry name" value="CLP1_P"/>
</dbReference>
<sequence>CSNLKGPRALVLGNGRTSLSRTLLNYAVRQGHAPMWVDLDLMNGSLVFPGVLAATVLDNSVISPSEEIKTTMDILTFFYSLSGPSASGDPKALYGSASENSRYLKIILERLGSNVCERMDGDSRVNISGLIASGFPWLSSTNAICTDFLNTVISAFKFNILIVVGNEKLFSEMDKKFLDSDVKVVKIRSSSGLVAKDPSFRKALLNQRISRYFNGGGMVSLPLETSPFLSFPVIVPFKDLHIRRIGEVAPQAPTSALPIGSTSRKQEEFRITRIELLHSASIAMGANGMLTSSTAKE</sequence>
<name>A0A098VQX6_9MICR</name>
<comment type="caution">
    <text evidence="6">The sequence shown here is derived from an EMBL/GenBank/DDBJ whole genome shotgun (WGS) entry which is preliminary data.</text>
</comment>
<dbReference type="PANTHER" id="PTHR12755">
    <property type="entry name" value="CLEAVAGE/POLYADENYLATION FACTOR IA SUBUNIT CLP1P"/>
    <property type="match status" value="1"/>
</dbReference>
<accession>A0A098VQX6</accession>
<dbReference type="InterPro" id="IPR027417">
    <property type="entry name" value="P-loop_NTPase"/>
</dbReference>
<dbReference type="GeneID" id="25259880"/>
<dbReference type="Gene3D" id="3.40.50.300">
    <property type="entry name" value="P-loop containing nucleotide triphosphate hydrolases"/>
    <property type="match status" value="1"/>
</dbReference>
<evidence type="ECO:0000313" key="7">
    <source>
        <dbReference type="Proteomes" id="UP000029725"/>
    </source>
</evidence>
<keyword evidence="7" id="KW-1185">Reference proteome</keyword>
<dbReference type="GO" id="GO:0005524">
    <property type="term" value="F:ATP binding"/>
    <property type="evidence" value="ECO:0007669"/>
    <property type="project" value="UniProtKB-KW"/>
</dbReference>
<dbReference type="GO" id="GO:0051731">
    <property type="term" value="F:polynucleotide 5'-hydroxyl-kinase activity"/>
    <property type="evidence" value="ECO:0007669"/>
    <property type="project" value="InterPro"/>
</dbReference>
<proteinExistence type="predicted"/>
<dbReference type="PANTHER" id="PTHR12755:SF6">
    <property type="entry name" value="POLYRIBONUCLEOTIDE 5'-HYDROXYL-KINASE CLP1"/>
    <property type="match status" value="1"/>
</dbReference>
<keyword evidence="4" id="KW-0067">ATP-binding</keyword>
<dbReference type="RefSeq" id="XP_013237670.1">
    <property type="nucleotide sequence ID" value="XM_013382216.1"/>
</dbReference>
<dbReference type="GO" id="GO:0006388">
    <property type="term" value="P:tRNA splicing, via endonucleolytic cleavage and ligation"/>
    <property type="evidence" value="ECO:0007669"/>
    <property type="project" value="TreeGrafter"/>
</dbReference>
<dbReference type="OrthoDB" id="258143at2759"/>
<dbReference type="GO" id="GO:0005634">
    <property type="term" value="C:nucleus"/>
    <property type="evidence" value="ECO:0007669"/>
    <property type="project" value="TreeGrafter"/>
</dbReference>
<evidence type="ECO:0000256" key="3">
    <source>
        <dbReference type="ARBA" id="ARBA00022741"/>
    </source>
</evidence>
<evidence type="ECO:0000256" key="2">
    <source>
        <dbReference type="ARBA" id="ARBA00019824"/>
    </source>
</evidence>
<gene>
    <name evidence="6" type="ORF">DI09_407p10</name>
</gene>
<evidence type="ECO:0000256" key="4">
    <source>
        <dbReference type="ARBA" id="ARBA00022840"/>
    </source>
</evidence>
<feature type="domain" description="Clp1 P-loop" evidence="5">
    <location>
        <begin position="15"/>
        <end position="215"/>
    </location>
</feature>
<dbReference type="InterPro" id="IPR045116">
    <property type="entry name" value="Clp1/Grc3"/>
</dbReference>
<dbReference type="Pfam" id="PF16575">
    <property type="entry name" value="CLP1_P"/>
    <property type="match status" value="1"/>
</dbReference>
<reference evidence="6 7" key="1">
    <citation type="submission" date="2014-04" db="EMBL/GenBank/DDBJ databases">
        <title>A new species of microsporidia sheds light on the evolution of extreme parasitism.</title>
        <authorList>
            <person name="Haag K.L."/>
            <person name="James T.Y."/>
            <person name="Larsson R."/>
            <person name="Schaer T.M."/>
            <person name="Refardt D."/>
            <person name="Pombert J.-F."/>
            <person name="Ebert D."/>
        </authorList>
    </citation>
    <scope>NUCLEOTIDE SEQUENCE [LARGE SCALE GENOMIC DNA]</scope>
    <source>
        <strain evidence="6 7">UGP3</strain>
        <tissue evidence="6">Spores</tissue>
    </source>
</reference>
<dbReference type="Proteomes" id="UP000029725">
    <property type="component" value="Unassembled WGS sequence"/>
</dbReference>
<dbReference type="HOGENOM" id="CLU_938611_0_0_1"/>
<evidence type="ECO:0000313" key="6">
    <source>
        <dbReference type="EMBL" id="KGG51234.1"/>
    </source>
</evidence>
<feature type="non-terminal residue" evidence="6">
    <location>
        <position position="1"/>
    </location>
</feature>
<dbReference type="VEuPathDB" id="MicrosporidiaDB:DI09_407p10"/>
<keyword evidence="3" id="KW-0547">Nucleotide-binding</keyword>
<organism evidence="6 7">
    <name type="scientific">Mitosporidium daphniae</name>
    <dbReference type="NCBI Taxonomy" id="1485682"/>
    <lineage>
        <taxon>Eukaryota</taxon>
        <taxon>Fungi</taxon>
        <taxon>Fungi incertae sedis</taxon>
        <taxon>Microsporidia</taxon>
        <taxon>Mitosporidium</taxon>
    </lineage>
</organism>
<protein>
    <recommendedName>
        <fullName evidence="2">Polynucleotide 5'-hydroxyl-kinase GRC3</fullName>
    </recommendedName>
    <alternativeName>
        <fullName evidence="1">Polynucleotide 5'-hydroxyl-kinase grc3</fullName>
    </alternativeName>
</protein>
<feature type="non-terminal residue" evidence="6">
    <location>
        <position position="297"/>
    </location>
</feature>
<dbReference type="AlphaFoldDB" id="A0A098VQX6"/>
<evidence type="ECO:0000256" key="1">
    <source>
        <dbReference type="ARBA" id="ARBA00018706"/>
    </source>
</evidence>
<evidence type="ECO:0000259" key="5">
    <source>
        <dbReference type="Pfam" id="PF16575"/>
    </source>
</evidence>
<dbReference type="EMBL" id="JMKJ01000339">
    <property type="protein sequence ID" value="KGG51234.1"/>
    <property type="molecule type" value="Genomic_DNA"/>
</dbReference>